<comment type="caution">
    <text evidence="2">The sequence shown here is derived from an EMBL/GenBank/DDBJ whole genome shotgun (WGS) entry which is preliminary data.</text>
</comment>
<evidence type="ECO:0000313" key="2">
    <source>
        <dbReference type="EMBL" id="KPU55442.1"/>
    </source>
</evidence>
<proteinExistence type="predicted"/>
<reference evidence="2 3" key="1">
    <citation type="submission" date="2015-09" db="EMBL/GenBank/DDBJ databases">
        <authorList>
            <person name="Jackson K.R."/>
            <person name="Lunt B.L."/>
            <person name="Fisher J.N.B."/>
            <person name="Gardner A.V."/>
            <person name="Bailey M.E."/>
            <person name="Deus L.M."/>
            <person name="Earl A.S."/>
            <person name="Gibby P.D."/>
            <person name="Hartmann K.A."/>
            <person name="Liu J.E."/>
            <person name="Manci A.M."/>
            <person name="Nielsen D.A."/>
            <person name="Solomon M.B."/>
            <person name="Breakwell D.P."/>
            <person name="Burnett S.H."/>
            <person name="Grose J.H."/>
        </authorList>
    </citation>
    <scope>NUCLEOTIDE SEQUENCE [LARGE SCALE GENOMIC DNA]</scope>
    <source>
        <strain evidence="2 3">S613</strain>
    </source>
</reference>
<evidence type="ECO:0000313" key="3">
    <source>
        <dbReference type="Proteomes" id="UP000050349"/>
    </source>
</evidence>
<dbReference type="RefSeq" id="WP_057399639.1">
    <property type="nucleotide sequence ID" value="NZ_LJXB01000089.1"/>
</dbReference>
<dbReference type="EMBL" id="LJXB01000089">
    <property type="protein sequence ID" value="KPU55442.1"/>
    <property type="molecule type" value="Genomic_DNA"/>
</dbReference>
<dbReference type="OrthoDB" id="9796131at2"/>
<dbReference type="Proteomes" id="UP000050349">
    <property type="component" value="Unassembled WGS sequence"/>
</dbReference>
<accession>A0A0P8WRL8</accession>
<dbReference type="PATRIC" id="fig|294.162.peg.4923"/>
<sequence>MKRQFLSDNRHRLQLLRDLDPPSLNGIDYLEVASANQRKLSVAFVNPLAGITAAHCRIEGGVRITGVHIESLSINGNQLDITVDQAGDFSWYRFVLINPTAPEDPPPGFDPCLSSIRFSFKAQCPSEFDCADDHLCPPQAPAEPLLDYLAKDYGSFRRLMLDRMGQLIPGFHERNPADFSVALVEMLAHIGDQLSYYQDAVATEAYLGTARRRVSLRRHARLLDYPIHDGCNSRVFVSLSVSTQADGQVLAAGTRLLTRSAEPGTVLKETVLETLPDGATQVFETMHALPLQSAHNRIDIHHWGEPDFCLGKGAQEAALINDPPLSLQVGMLLIFEEVLSPGTGLAPDADRTHRHAVRLTGVKPGHDLLTDTPLQLISWHAEDALPLALCISARIQQSGVSETIRVAQACGNVVLADHGLTRADESLLPDAVPTAGQYRPRLREPGIVYAQPYEYDPKRSASSALYQDPRQARPAGMQLREDDPDQYGDQPKPGASLWLPRRDLLGSDRFAQEFVVETEADGSAHLRFGDNRFGMQPQPRKRLLASYRQGGGSVGNVGAESITQVVCEDPLIKDCIETLRNPLPASGGAEAESADAIKLFAPQAYRTQERAVTEADYARVAERHPQVQRAAARLRWTGSWYTMFVSLDRKGGKPLDAPFREEMLRHLERYRLAGYDLDLSEPIYAPLDIQLSVCVSPGHFAATVKLGLLKRLSSGEDGQGRSGFFHPDHFSFGQGLALSALMEAAHSVTGVASLQVELFQRWGRTPNQEIEQGLISAAPLEVLRLDNDPNFPENGRLLLTMQGGL</sequence>
<organism evidence="2 3">
    <name type="scientific">Pseudomonas fluorescens</name>
    <dbReference type="NCBI Taxonomy" id="294"/>
    <lineage>
        <taxon>Bacteria</taxon>
        <taxon>Pseudomonadati</taxon>
        <taxon>Pseudomonadota</taxon>
        <taxon>Gammaproteobacteria</taxon>
        <taxon>Pseudomonadales</taxon>
        <taxon>Pseudomonadaceae</taxon>
        <taxon>Pseudomonas</taxon>
    </lineage>
</organism>
<name>A0A0P8WRL8_PSEFL</name>
<protein>
    <submittedName>
        <fullName evidence="2">Putative baseplate assembly protein</fullName>
    </submittedName>
</protein>
<evidence type="ECO:0000256" key="1">
    <source>
        <dbReference type="SAM" id="MobiDB-lite"/>
    </source>
</evidence>
<dbReference type="AlphaFoldDB" id="A0A0P8WRL8"/>
<feature type="region of interest" description="Disordered" evidence="1">
    <location>
        <begin position="459"/>
        <end position="499"/>
    </location>
</feature>
<gene>
    <name evidence="2" type="ORF">AN403_2199</name>
</gene>